<reference evidence="2 3" key="1">
    <citation type="submission" date="2021-06" db="EMBL/GenBank/DDBJ databases">
        <authorList>
            <person name="Palmer J.M."/>
        </authorList>
    </citation>
    <scope>NUCLEOTIDE SEQUENCE [LARGE SCALE GENOMIC DNA]</scope>
    <source>
        <strain evidence="2 3">MEX-2019</strain>
        <tissue evidence="2">Muscle</tissue>
    </source>
</reference>
<evidence type="ECO:0000313" key="3">
    <source>
        <dbReference type="Proteomes" id="UP001311232"/>
    </source>
</evidence>
<comment type="caution">
    <text evidence="2">The sequence shown here is derived from an EMBL/GenBank/DDBJ whole genome shotgun (WGS) entry which is preliminary data.</text>
</comment>
<dbReference type="Proteomes" id="UP001311232">
    <property type="component" value="Unassembled WGS sequence"/>
</dbReference>
<protein>
    <submittedName>
        <fullName evidence="2">Uncharacterized protein</fullName>
    </submittedName>
</protein>
<feature type="region of interest" description="Disordered" evidence="1">
    <location>
        <begin position="1"/>
        <end position="47"/>
    </location>
</feature>
<evidence type="ECO:0000313" key="2">
    <source>
        <dbReference type="EMBL" id="KAK5622771.1"/>
    </source>
</evidence>
<evidence type="ECO:0000256" key="1">
    <source>
        <dbReference type="SAM" id="MobiDB-lite"/>
    </source>
</evidence>
<dbReference type="AlphaFoldDB" id="A0AAV9SMU8"/>
<sequence>MPEDPSGLVESSKDRAHGRLYQGDSQTLSGTGPRPARWGLRVDGTPREGKDKVIQYKICLLTHQSIHGSAPDYLKELLSLYTPQDTPFALLPLSVSILPDQN</sequence>
<proteinExistence type="predicted"/>
<accession>A0AAV9SMU8</accession>
<keyword evidence="3" id="KW-1185">Reference proteome</keyword>
<organism evidence="2 3">
    <name type="scientific">Crenichthys baileyi</name>
    <name type="common">White River springfish</name>
    <dbReference type="NCBI Taxonomy" id="28760"/>
    <lineage>
        <taxon>Eukaryota</taxon>
        <taxon>Metazoa</taxon>
        <taxon>Chordata</taxon>
        <taxon>Craniata</taxon>
        <taxon>Vertebrata</taxon>
        <taxon>Euteleostomi</taxon>
        <taxon>Actinopterygii</taxon>
        <taxon>Neopterygii</taxon>
        <taxon>Teleostei</taxon>
        <taxon>Neoteleostei</taxon>
        <taxon>Acanthomorphata</taxon>
        <taxon>Ovalentaria</taxon>
        <taxon>Atherinomorphae</taxon>
        <taxon>Cyprinodontiformes</taxon>
        <taxon>Goodeidae</taxon>
        <taxon>Crenichthys</taxon>
    </lineage>
</organism>
<gene>
    <name evidence="2" type="ORF">CRENBAI_024917</name>
</gene>
<dbReference type="EMBL" id="JAHHUM010000079">
    <property type="protein sequence ID" value="KAK5622771.1"/>
    <property type="molecule type" value="Genomic_DNA"/>
</dbReference>
<name>A0AAV9SMU8_9TELE</name>